<dbReference type="PROSITE" id="PS51257">
    <property type="entry name" value="PROKAR_LIPOPROTEIN"/>
    <property type="match status" value="1"/>
</dbReference>
<dbReference type="Gene3D" id="3.40.190.10">
    <property type="entry name" value="Periplasmic binding protein-like II"/>
    <property type="match status" value="1"/>
</dbReference>
<dbReference type="RefSeq" id="WP_203003783.1">
    <property type="nucleotide sequence ID" value="NZ_JADWYU010000109.1"/>
</dbReference>
<feature type="signal peptide" evidence="2">
    <location>
        <begin position="1"/>
        <end position="25"/>
    </location>
</feature>
<evidence type="ECO:0000313" key="3">
    <source>
        <dbReference type="EMBL" id="MBL7631912.1"/>
    </source>
</evidence>
<feature type="region of interest" description="Disordered" evidence="1">
    <location>
        <begin position="413"/>
        <end position="432"/>
    </location>
</feature>
<dbReference type="SUPFAM" id="SSF53850">
    <property type="entry name" value="Periplasmic binding protein-like II"/>
    <property type="match status" value="1"/>
</dbReference>
<dbReference type="Pfam" id="PF13416">
    <property type="entry name" value="SBP_bac_8"/>
    <property type="match status" value="1"/>
</dbReference>
<dbReference type="PANTHER" id="PTHR43649">
    <property type="entry name" value="ARABINOSE-BINDING PROTEIN-RELATED"/>
    <property type="match status" value="1"/>
</dbReference>
<comment type="caution">
    <text evidence="3">The sequence shown here is derived from an EMBL/GenBank/DDBJ whole genome shotgun (WGS) entry which is preliminary data.</text>
</comment>
<feature type="compositionally biased region" description="Basic and acidic residues" evidence="1">
    <location>
        <begin position="418"/>
        <end position="432"/>
    </location>
</feature>
<dbReference type="InterPro" id="IPR050490">
    <property type="entry name" value="Bact_solute-bd_prot1"/>
</dbReference>
<dbReference type="EMBL" id="JAEACQ010000289">
    <property type="protein sequence ID" value="MBL7631912.1"/>
    <property type="molecule type" value="Genomic_DNA"/>
</dbReference>
<feature type="chain" id="PRO_5037275201" evidence="2">
    <location>
        <begin position="26"/>
        <end position="432"/>
    </location>
</feature>
<dbReference type="InterPro" id="IPR006059">
    <property type="entry name" value="SBP"/>
</dbReference>
<accession>A0A937RKP4</accession>
<protein>
    <submittedName>
        <fullName evidence="3">Extracellular solute-binding protein</fullName>
    </submittedName>
</protein>
<dbReference type="PANTHER" id="PTHR43649:SF32">
    <property type="entry name" value="SUGAR BINDING SECRETED PROTEIN"/>
    <property type="match status" value="1"/>
</dbReference>
<dbReference type="Proteomes" id="UP000604475">
    <property type="component" value="Unassembled WGS sequence"/>
</dbReference>
<dbReference type="AlphaFoldDB" id="A0A937RKP4"/>
<sequence>MRAHRGRFAAMAGVVALVTALTATACGDGDDDSGGGGGGTTTLTINTFGTFGYKEAGLYAAFEAAHPGVKIVENVAEYNDHHNNLVQHLAAGSGAADVEGVDEGFMAQFIATPDQFVNLLDHGAGAREADYAKFKWSGALSADGKSLIGLGTDVGGLAMCYRVDLFEKAGLPTAPDQVGALWPTWDQYFATGLKFRDANTGATFFDAGTNVYNAQVFQLAESYYKPGTEDLQVGTNPGVRAAFDTTAKAIQDGLSGKMVAFTDDWSNALKNGTFATLTCPAWMVGYLKTNAPDTAGKWNMTSVPGSGGNWGGSWLVVPSQSKNKDLAAELVDFLTLPENQIKVFKAIGNMPSTVEAINDPSVQSFTEPFLNDAPTGKIFGESALELTPQFQGPKHGPIRQAIEHGIQAIEQENTDPAKAWEDALAEAERAAR</sequence>
<gene>
    <name evidence="3" type="ORF">I7412_33085</name>
</gene>
<keyword evidence="2" id="KW-0732">Signal</keyword>
<evidence type="ECO:0000256" key="2">
    <source>
        <dbReference type="SAM" id="SignalP"/>
    </source>
</evidence>
<organism evidence="3 4">
    <name type="scientific">Frankia nepalensis</name>
    <dbReference type="NCBI Taxonomy" id="1836974"/>
    <lineage>
        <taxon>Bacteria</taxon>
        <taxon>Bacillati</taxon>
        <taxon>Actinomycetota</taxon>
        <taxon>Actinomycetes</taxon>
        <taxon>Frankiales</taxon>
        <taxon>Frankiaceae</taxon>
        <taxon>Frankia</taxon>
    </lineage>
</organism>
<evidence type="ECO:0000256" key="1">
    <source>
        <dbReference type="SAM" id="MobiDB-lite"/>
    </source>
</evidence>
<evidence type="ECO:0000313" key="4">
    <source>
        <dbReference type="Proteomes" id="UP000604475"/>
    </source>
</evidence>
<name>A0A937RKP4_9ACTN</name>
<reference evidence="3" key="1">
    <citation type="submission" date="2020-12" db="EMBL/GenBank/DDBJ databases">
        <title>Genomic characterization of non-nitrogen-fixing Frankia strains.</title>
        <authorList>
            <person name="Carlos-Shanley C."/>
            <person name="Guerra T."/>
            <person name="Hahn D."/>
        </authorList>
    </citation>
    <scope>NUCLEOTIDE SEQUENCE</scope>
    <source>
        <strain evidence="3">CN6</strain>
    </source>
</reference>
<keyword evidence="4" id="KW-1185">Reference proteome</keyword>
<proteinExistence type="predicted"/>